<protein>
    <submittedName>
        <fullName evidence="2">Uncharacterized protein</fullName>
    </submittedName>
</protein>
<feature type="region of interest" description="Disordered" evidence="1">
    <location>
        <begin position="48"/>
        <end position="69"/>
    </location>
</feature>
<dbReference type="EMBL" id="MHRP01000031">
    <property type="protein sequence ID" value="OHA26418.1"/>
    <property type="molecule type" value="Genomic_DNA"/>
</dbReference>
<dbReference type="Proteomes" id="UP000177943">
    <property type="component" value="Unassembled WGS sequence"/>
</dbReference>
<organism evidence="2 3">
    <name type="scientific">Candidatus Taylorbacteria bacterium RIFCSPHIGHO2_02_FULL_45_35</name>
    <dbReference type="NCBI Taxonomy" id="1802311"/>
    <lineage>
        <taxon>Bacteria</taxon>
        <taxon>Candidatus Tayloriibacteriota</taxon>
    </lineage>
</organism>
<proteinExistence type="predicted"/>
<name>A0A1G2MRD9_9BACT</name>
<evidence type="ECO:0000313" key="3">
    <source>
        <dbReference type="Proteomes" id="UP000177943"/>
    </source>
</evidence>
<feature type="compositionally biased region" description="Low complexity" evidence="1">
    <location>
        <begin position="51"/>
        <end position="69"/>
    </location>
</feature>
<reference evidence="2 3" key="1">
    <citation type="journal article" date="2016" name="Nat. Commun.">
        <title>Thousands of microbial genomes shed light on interconnected biogeochemical processes in an aquifer system.</title>
        <authorList>
            <person name="Anantharaman K."/>
            <person name="Brown C.T."/>
            <person name="Hug L.A."/>
            <person name="Sharon I."/>
            <person name="Castelle C.J."/>
            <person name="Probst A.J."/>
            <person name="Thomas B.C."/>
            <person name="Singh A."/>
            <person name="Wilkins M.J."/>
            <person name="Karaoz U."/>
            <person name="Brodie E.L."/>
            <person name="Williams K.H."/>
            <person name="Hubbard S.S."/>
            <person name="Banfield J.F."/>
        </authorList>
    </citation>
    <scope>NUCLEOTIDE SEQUENCE [LARGE SCALE GENOMIC DNA]</scope>
</reference>
<accession>A0A1G2MRD9</accession>
<gene>
    <name evidence="2" type="ORF">A3D56_04135</name>
</gene>
<evidence type="ECO:0000256" key="1">
    <source>
        <dbReference type="SAM" id="MobiDB-lite"/>
    </source>
</evidence>
<comment type="caution">
    <text evidence="2">The sequence shown here is derived from an EMBL/GenBank/DDBJ whole genome shotgun (WGS) entry which is preliminary data.</text>
</comment>
<sequence>MPSWCPDKSLRRQRFSRGQTHQPRSGKIPLRFLSKWYFVAYGMMDADGRSARSGSGARRQQTTGARQGRNFVSAVARTKAMTSTLEPRASFSF</sequence>
<evidence type="ECO:0000313" key="2">
    <source>
        <dbReference type="EMBL" id="OHA26418.1"/>
    </source>
</evidence>
<dbReference type="AlphaFoldDB" id="A0A1G2MRD9"/>
<feature type="region of interest" description="Disordered" evidence="1">
    <location>
        <begin position="1"/>
        <end position="26"/>
    </location>
</feature>